<gene>
    <name evidence="1" type="ORF">LCGC14_1812750</name>
</gene>
<evidence type="ECO:0000313" key="1">
    <source>
        <dbReference type="EMBL" id="KKL99606.1"/>
    </source>
</evidence>
<dbReference type="AlphaFoldDB" id="A0A0F9H9B7"/>
<accession>A0A0F9H9B7</accession>
<name>A0A0F9H9B7_9ZZZZ</name>
<proteinExistence type="predicted"/>
<dbReference type="EMBL" id="LAZR01017636">
    <property type="protein sequence ID" value="KKL99606.1"/>
    <property type="molecule type" value="Genomic_DNA"/>
</dbReference>
<comment type="caution">
    <text evidence="1">The sequence shown here is derived from an EMBL/GenBank/DDBJ whole genome shotgun (WGS) entry which is preliminary data.</text>
</comment>
<reference evidence="1" key="1">
    <citation type="journal article" date="2015" name="Nature">
        <title>Complex archaea that bridge the gap between prokaryotes and eukaryotes.</title>
        <authorList>
            <person name="Spang A."/>
            <person name="Saw J.H."/>
            <person name="Jorgensen S.L."/>
            <person name="Zaremba-Niedzwiedzka K."/>
            <person name="Martijn J."/>
            <person name="Lind A.E."/>
            <person name="van Eijk R."/>
            <person name="Schleper C."/>
            <person name="Guy L."/>
            <person name="Ettema T.J."/>
        </authorList>
    </citation>
    <scope>NUCLEOTIDE SEQUENCE</scope>
</reference>
<protein>
    <submittedName>
        <fullName evidence="1">Uncharacterized protein</fullName>
    </submittedName>
</protein>
<sequence>MKDKYKNIGNIEIRTIEECAEVIHILSKVKRFGWDNFHPINKTPNRVLVKHEVDDLRKCLDTLEKKYLKSNG</sequence>
<organism evidence="1">
    <name type="scientific">marine sediment metagenome</name>
    <dbReference type="NCBI Taxonomy" id="412755"/>
    <lineage>
        <taxon>unclassified sequences</taxon>
        <taxon>metagenomes</taxon>
        <taxon>ecological metagenomes</taxon>
    </lineage>
</organism>